<proteinExistence type="predicted"/>
<dbReference type="EMBL" id="JBHRSF010000034">
    <property type="protein sequence ID" value="MFC2995694.1"/>
    <property type="molecule type" value="Genomic_DNA"/>
</dbReference>
<keyword evidence="1" id="KW-0732">Signal</keyword>
<dbReference type="EMBL" id="PYIX02000093">
    <property type="protein sequence ID" value="RFC81478.1"/>
    <property type="molecule type" value="Genomic_DNA"/>
</dbReference>
<gene>
    <name evidence="2" type="ORF">ACFODO_10505</name>
    <name evidence="3" type="ORF">C9E89_021610</name>
</gene>
<evidence type="ECO:0000313" key="4">
    <source>
        <dbReference type="Proteomes" id="UP000240957"/>
    </source>
</evidence>
<reference evidence="3 4" key="2">
    <citation type="submission" date="2018-08" db="EMBL/GenBank/DDBJ databases">
        <title>The draft genome of Acinetobacter sichuanensis strain WCHAc060041.</title>
        <authorList>
            <person name="Qin J."/>
            <person name="Feng Y."/>
            <person name="Zong Z."/>
        </authorList>
    </citation>
    <scope>NUCLEOTIDE SEQUENCE [LARGE SCALE GENOMIC DNA]</scope>
    <source>
        <strain evidence="3 4">WCHAc060041</strain>
    </source>
</reference>
<keyword evidence="5" id="KW-1185">Reference proteome</keyword>
<evidence type="ECO:0008006" key="6">
    <source>
        <dbReference type="Google" id="ProtNLM"/>
    </source>
</evidence>
<evidence type="ECO:0000313" key="3">
    <source>
        <dbReference type="EMBL" id="RFC81478.1"/>
    </source>
</evidence>
<reference evidence="5" key="3">
    <citation type="journal article" date="2019" name="Int. J. Syst. Evol. Microbiol.">
        <title>The Global Catalogue of Microorganisms (GCM) 10K type strain sequencing project: providing services to taxonomists for standard genome sequencing and annotation.</title>
        <authorList>
            <consortium name="The Broad Institute Genomics Platform"/>
            <consortium name="The Broad Institute Genome Sequencing Center for Infectious Disease"/>
            <person name="Wu L."/>
            <person name="Ma J."/>
        </authorList>
    </citation>
    <scope>NUCLEOTIDE SEQUENCE [LARGE SCALE GENOMIC DNA]</scope>
    <source>
        <strain evidence="5">KCTC 62575</strain>
    </source>
</reference>
<sequence length="147" mass="16503">MRKLFLKIVLTCISLFIYSDAFAACTFSDTGAGMIRIQPTTGSTSTLQIRVKCDTDFNIRFSSQNLLDYSGQSVLKNETAGRYTKLKNSISVQYDLSGNAGSQWQVAKQQQKNRQHQYIIIARLGMVNIANLVAGDYKDQINIEVDY</sequence>
<dbReference type="AlphaFoldDB" id="A0A371YJ17"/>
<dbReference type="Proteomes" id="UP001595455">
    <property type="component" value="Unassembled WGS sequence"/>
</dbReference>
<protein>
    <recommendedName>
        <fullName evidence="6">SCPU domain-containing protein</fullName>
    </recommendedName>
</protein>
<evidence type="ECO:0000313" key="5">
    <source>
        <dbReference type="Proteomes" id="UP001595455"/>
    </source>
</evidence>
<evidence type="ECO:0000313" key="2">
    <source>
        <dbReference type="EMBL" id="MFC2995694.1"/>
    </source>
</evidence>
<dbReference type="RefSeq" id="WP_107010186.1">
    <property type="nucleotide sequence ID" value="NZ_JBHRSF010000034.1"/>
</dbReference>
<reference evidence="2" key="4">
    <citation type="submission" date="2024-09" db="EMBL/GenBank/DDBJ databases">
        <authorList>
            <person name="Sun Q."/>
            <person name="Mori K."/>
        </authorList>
    </citation>
    <scope>NUCLEOTIDE SEQUENCE</scope>
    <source>
        <strain evidence="2">KCTC 62575</strain>
    </source>
</reference>
<dbReference type="OrthoDB" id="6694216at2"/>
<organism evidence="3 4">
    <name type="scientific">Acinetobacter sichuanensis</name>
    <dbReference type="NCBI Taxonomy" id="2136183"/>
    <lineage>
        <taxon>Bacteria</taxon>
        <taxon>Pseudomonadati</taxon>
        <taxon>Pseudomonadota</taxon>
        <taxon>Gammaproteobacteria</taxon>
        <taxon>Moraxellales</taxon>
        <taxon>Moraxellaceae</taxon>
        <taxon>Acinetobacter</taxon>
    </lineage>
</organism>
<accession>A0A371YJ17</accession>
<evidence type="ECO:0000256" key="1">
    <source>
        <dbReference type="SAM" id="SignalP"/>
    </source>
</evidence>
<dbReference type="Proteomes" id="UP000240957">
    <property type="component" value="Unassembled WGS sequence"/>
</dbReference>
<name>A0A371YJ17_9GAMM</name>
<comment type="caution">
    <text evidence="3">The sequence shown here is derived from an EMBL/GenBank/DDBJ whole genome shotgun (WGS) entry which is preliminary data.</text>
</comment>
<feature type="chain" id="PRO_5016703926" description="SCPU domain-containing protein" evidence="1">
    <location>
        <begin position="24"/>
        <end position="147"/>
    </location>
</feature>
<reference evidence="2" key="1">
    <citation type="journal article" date="2014" name="Int. J. Syst. Evol. Microbiol.">
        <title>Complete genome of a new Firmicutes species belonging to the dominant human colonic microbiota ('Ruminococcus bicirculans') reveals two chromosomes and a selective capacity to utilize plant glucans.</title>
        <authorList>
            <consortium name="NISC Comparative Sequencing Program"/>
            <person name="Wegmann U."/>
            <person name="Louis P."/>
            <person name="Goesmann A."/>
            <person name="Henrissat B."/>
            <person name="Duncan S.H."/>
            <person name="Flint H.J."/>
        </authorList>
    </citation>
    <scope>NUCLEOTIDE SEQUENCE</scope>
    <source>
        <strain evidence="2">KCTC 62575</strain>
    </source>
</reference>
<feature type="signal peptide" evidence="1">
    <location>
        <begin position="1"/>
        <end position="23"/>
    </location>
</feature>